<gene>
    <name evidence="3" type="ORF">AVEN_194614_1</name>
</gene>
<feature type="signal peptide" evidence="2">
    <location>
        <begin position="1"/>
        <end position="21"/>
    </location>
</feature>
<evidence type="ECO:0000313" key="3">
    <source>
        <dbReference type="EMBL" id="GBL75430.1"/>
    </source>
</evidence>
<keyword evidence="2" id="KW-0732">Signal</keyword>
<evidence type="ECO:0000256" key="2">
    <source>
        <dbReference type="SAM" id="SignalP"/>
    </source>
</evidence>
<reference evidence="3 4" key="1">
    <citation type="journal article" date="2019" name="Sci. Rep.">
        <title>Orb-weaving spider Araneus ventricosus genome elucidates the spidroin gene catalogue.</title>
        <authorList>
            <person name="Kono N."/>
            <person name="Nakamura H."/>
            <person name="Ohtoshi R."/>
            <person name="Moran D.A.P."/>
            <person name="Shinohara A."/>
            <person name="Yoshida Y."/>
            <person name="Fujiwara M."/>
            <person name="Mori M."/>
            <person name="Tomita M."/>
            <person name="Arakawa K."/>
        </authorList>
    </citation>
    <scope>NUCLEOTIDE SEQUENCE [LARGE SCALE GENOMIC DNA]</scope>
</reference>
<dbReference type="AlphaFoldDB" id="A0A4Y2A6X2"/>
<comment type="caution">
    <text evidence="3">The sequence shown here is derived from an EMBL/GenBank/DDBJ whole genome shotgun (WGS) entry which is preliminary data.</text>
</comment>
<keyword evidence="4" id="KW-1185">Reference proteome</keyword>
<protein>
    <submittedName>
        <fullName evidence="3">Uncharacterized protein</fullName>
    </submittedName>
</protein>
<evidence type="ECO:0000313" key="4">
    <source>
        <dbReference type="Proteomes" id="UP000499080"/>
    </source>
</evidence>
<dbReference type="OrthoDB" id="6426287at2759"/>
<keyword evidence="1" id="KW-1133">Transmembrane helix</keyword>
<keyword evidence="1" id="KW-0812">Transmembrane</keyword>
<accession>A0A4Y2A6X2</accession>
<sequence>MPVVFKSVFIVLSAVVIKSHSLHQNSSYETPDIMKEAIIKEMKASDPDAAITKNRQISNTLGVGGPVAAGLAFVGLNLAFISLLVPFVITAVTVGERRNYQSEDDYNSLPSQLDKLRNLYGWDTQDTDYSERSSSNENRDVVDKIARFGQKLLSYIKHPNRNV</sequence>
<proteinExistence type="predicted"/>
<evidence type="ECO:0000256" key="1">
    <source>
        <dbReference type="SAM" id="Phobius"/>
    </source>
</evidence>
<name>A0A4Y2A6X2_ARAVE</name>
<dbReference type="EMBL" id="BGPR01000007">
    <property type="protein sequence ID" value="GBL75430.1"/>
    <property type="molecule type" value="Genomic_DNA"/>
</dbReference>
<organism evidence="3 4">
    <name type="scientific">Araneus ventricosus</name>
    <name type="common">Orbweaver spider</name>
    <name type="synonym">Epeira ventricosa</name>
    <dbReference type="NCBI Taxonomy" id="182803"/>
    <lineage>
        <taxon>Eukaryota</taxon>
        <taxon>Metazoa</taxon>
        <taxon>Ecdysozoa</taxon>
        <taxon>Arthropoda</taxon>
        <taxon>Chelicerata</taxon>
        <taxon>Arachnida</taxon>
        <taxon>Araneae</taxon>
        <taxon>Araneomorphae</taxon>
        <taxon>Entelegynae</taxon>
        <taxon>Araneoidea</taxon>
        <taxon>Araneidae</taxon>
        <taxon>Araneus</taxon>
    </lineage>
</organism>
<feature type="chain" id="PRO_5021379820" evidence="2">
    <location>
        <begin position="22"/>
        <end position="163"/>
    </location>
</feature>
<dbReference type="Proteomes" id="UP000499080">
    <property type="component" value="Unassembled WGS sequence"/>
</dbReference>
<feature type="transmembrane region" description="Helical" evidence="1">
    <location>
        <begin position="67"/>
        <end position="92"/>
    </location>
</feature>
<keyword evidence="1" id="KW-0472">Membrane</keyword>